<feature type="region of interest" description="Disordered" evidence="5">
    <location>
        <begin position="1015"/>
        <end position="1046"/>
    </location>
</feature>
<feature type="compositionally biased region" description="Polar residues" evidence="5">
    <location>
        <begin position="205"/>
        <end position="220"/>
    </location>
</feature>
<name>A0AAD2HVL5_9AGAR</name>
<dbReference type="InterPro" id="IPR011009">
    <property type="entry name" value="Kinase-like_dom_sf"/>
</dbReference>
<sequence length="1392" mass="152838">MEGGLRYVPTGSTDVDTSDAGHSLCLKATYIIALPVHFLVDIRSARSRSQVVTEEEIREAFDLLITTTTRDTAIWSPPCSCLGASIVFLFRFLPFLRSTLHSSFDPIPGASICAVQLGLKRRPDVSPELLPGPMSNSNTAGSAMTPAESISGKPTKQPSSPLNPTRTPANSLPPSSAAPSLPIPPAARPRGHSFSSVSAGDAMTRSGSSSPQRAGSPSYAQQRMGLGTMGASTSTIHVALTSPSTGVSQSYPPPPISATRSRSRSPAGDRVVASMILENPATPPNAPPVTWWGRNIPSDRPWRDPASPVSSIHSSPSGSPRPGPAKLRRQPPLLKAREESDDEFETLAGRPALTRRTTVPREQTQGWERTRVRVTEALNGLIPVTLLAAHELLVISTDVLKFAPVPGLEIAAHLLLNIWDNVQSVDMNRLACLRLAERCANLLISILQEVHDMGDKVEAEVEKPLRRLEEAFTQVRDFLVKQAHRPFLKRYLKRTETLTELANCDISLTDALSMFSLSVQMRIFKQAKDTEERLEHDNKAVLEAIARAQQHMGLGSPADPQATPRQIAVELPMDREEALETLRNLHTTQNTLDFAHDTADLRALLRDALAQGDDAEMLRVLQVGRAEMPEALKAMQRALERVAVAPPSPAAQLPVSSSSGVELQRTGTLSSSHSSESSGGLGAVRDTLDREFIETGIDALRRMSKGGQLLPSWTITRYEVDRDVKIGIGFFSDVYKGTWRGRIVAIKCLAETTPRELFVREVNIWKTLKHPNVLELYGASGASGDGPWFFVCPYMRFGSLSGFLRRVAQQGDVAKTGREGDLLRFMHEVAKGMEYLHAKGVLHGDLKAANVLVDDRIHCLVSDFGQSEMKSEAYRLSGNAPPRGTLRWQAPELMLGSSDLTPEMDVYSYAMCCVEILSMGRLPWPLMSDDQVRNFVLKDKARPKVPVTRFDSPALHDLLSACWHDNASFRPTFEKIVKESKQLRRDAELPVEGFDELASPPVSPGAQAPEWQEMERAHPSPDMHPVPLPKTPPMDIPFPVSPARSPELASSEESYHTVSQTPLFTHYEDTVSDVPEPVVYTASSSRASSIFTPSTKSSSAEDLVGILDFSGYESPLPHNEQNLALRNERRYRLLLTHEFHPSLTLPLWSPSSVAVGAVGYLAKPSGSFVTLLNCFYPDKGKHADMNLPSVYGYGRVTTGNQRQDKRTAAQRGLDAIAGFLTFKSKSTPGDLPVSRTINRRYGYPLRTGHKSAYLCTETTTYRYIENLDAPKKWFKSNADTILQHVRPEHGIQKEDLFLVIGTLDSPDHALFVSHNHPDGQAHFNVFATPKNGQPWGSFTTDAETELAGPAYHEPIHGTPLSACKISDTGDPWKTVLLARLRFKPDVAEPTSL</sequence>
<dbReference type="InterPro" id="IPR017441">
    <property type="entry name" value="Protein_kinase_ATP_BS"/>
</dbReference>
<dbReference type="GO" id="GO:0005524">
    <property type="term" value="F:ATP binding"/>
    <property type="evidence" value="ECO:0007669"/>
    <property type="project" value="UniProtKB-UniRule"/>
</dbReference>
<dbReference type="Pfam" id="PF22215">
    <property type="entry name" value="MLKL_N"/>
    <property type="match status" value="1"/>
</dbReference>
<dbReference type="Proteomes" id="UP001295794">
    <property type="component" value="Unassembled WGS sequence"/>
</dbReference>
<dbReference type="InterPro" id="IPR051681">
    <property type="entry name" value="Ser/Thr_Kinases-Pseudokinases"/>
</dbReference>
<evidence type="ECO:0000313" key="8">
    <source>
        <dbReference type="Proteomes" id="UP001295794"/>
    </source>
</evidence>
<dbReference type="InterPro" id="IPR059179">
    <property type="entry name" value="MLKL-like_MCAfunc"/>
</dbReference>
<evidence type="ECO:0000256" key="5">
    <source>
        <dbReference type="SAM" id="MobiDB-lite"/>
    </source>
</evidence>
<evidence type="ECO:0000256" key="2">
    <source>
        <dbReference type="ARBA" id="ARBA00022741"/>
    </source>
</evidence>
<dbReference type="GO" id="GO:0004674">
    <property type="term" value="F:protein serine/threonine kinase activity"/>
    <property type="evidence" value="ECO:0007669"/>
    <property type="project" value="UniProtKB-KW"/>
</dbReference>
<comment type="caution">
    <text evidence="7">The sequence shown here is derived from an EMBL/GenBank/DDBJ whole genome shotgun (WGS) entry which is preliminary data.</text>
</comment>
<dbReference type="SMART" id="SM00220">
    <property type="entry name" value="S_TKc"/>
    <property type="match status" value="1"/>
</dbReference>
<feature type="compositionally biased region" description="Pro residues" evidence="5">
    <location>
        <begin position="1022"/>
        <end position="1040"/>
    </location>
</feature>
<dbReference type="CDD" id="cd21037">
    <property type="entry name" value="MLKL_NTD"/>
    <property type="match status" value="1"/>
</dbReference>
<feature type="region of interest" description="Disordered" evidence="5">
    <location>
        <begin position="243"/>
        <end position="365"/>
    </location>
</feature>
<evidence type="ECO:0000256" key="3">
    <source>
        <dbReference type="ARBA" id="ARBA00022840"/>
    </source>
</evidence>
<feature type="compositionally biased region" description="Polar residues" evidence="5">
    <location>
        <begin position="152"/>
        <end position="167"/>
    </location>
</feature>
<dbReference type="Gene3D" id="1.10.510.10">
    <property type="entry name" value="Transferase(Phosphotransferase) domain 1"/>
    <property type="match status" value="1"/>
</dbReference>
<dbReference type="Gene3D" id="3.30.200.20">
    <property type="entry name" value="Phosphorylase Kinase, domain 1"/>
    <property type="match status" value="1"/>
</dbReference>
<evidence type="ECO:0000259" key="6">
    <source>
        <dbReference type="PROSITE" id="PS50011"/>
    </source>
</evidence>
<keyword evidence="8" id="KW-1185">Reference proteome</keyword>
<dbReference type="InterPro" id="IPR001245">
    <property type="entry name" value="Ser-Thr/Tyr_kinase_cat_dom"/>
</dbReference>
<accession>A0AAD2HVL5</accession>
<dbReference type="PROSITE" id="PS50011">
    <property type="entry name" value="PROTEIN_KINASE_DOM"/>
    <property type="match status" value="1"/>
</dbReference>
<feature type="compositionally biased region" description="Low complexity" evidence="5">
    <location>
        <begin position="666"/>
        <end position="678"/>
    </location>
</feature>
<dbReference type="GO" id="GO:0007166">
    <property type="term" value="P:cell surface receptor signaling pathway"/>
    <property type="evidence" value="ECO:0007669"/>
    <property type="project" value="InterPro"/>
</dbReference>
<gene>
    <name evidence="7" type="ORF">MYCIT1_LOCUS33303</name>
</gene>
<dbReference type="InterPro" id="IPR036537">
    <property type="entry name" value="Adaptor_Cbl_N_dom_sf"/>
</dbReference>
<keyword evidence="2 4" id="KW-0547">Nucleotide-binding</keyword>
<feature type="region of interest" description="Disordered" evidence="5">
    <location>
        <begin position="124"/>
        <end position="220"/>
    </location>
</feature>
<keyword evidence="1" id="KW-0723">Serine/threonine-protein kinase</keyword>
<feature type="compositionally biased region" description="Polar residues" evidence="5">
    <location>
        <begin position="355"/>
        <end position="365"/>
    </location>
</feature>
<dbReference type="PRINTS" id="PR00109">
    <property type="entry name" value="TYRKINASE"/>
</dbReference>
<keyword evidence="1" id="KW-0418">Kinase</keyword>
<dbReference type="PANTHER" id="PTHR44329:SF214">
    <property type="entry name" value="PROTEIN KINASE DOMAIN-CONTAINING PROTEIN"/>
    <property type="match status" value="1"/>
</dbReference>
<dbReference type="EMBL" id="CAVNYO010000444">
    <property type="protein sequence ID" value="CAK5281929.1"/>
    <property type="molecule type" value="Genomic_DNA"/>
</dbReference>
<proteinExistence type="predicted"/>
<dbReference type="PROSITE" id="PS00107">
    <property type="entry name" value="PROTEIN_KINASE_ATP"/>
    <property type="match status" value="1"/>
</dbReference>
<protein>
    <recommendedName>
        <fullName evidence="6">Protein kinase domain-containing protein</fullName>
    </recommendedName>
</protein>
<dbReference type="PANTHER" id="PTHR44329">
    <property type="entry name" value="SERINE/THREONINE-PROTEIN KINASE TNNI3K-RELATED"/>
    <property type="match status" value="1"/>
</dbReference>
<organism evidence="7 8">
    <name type="scientific">Mycena citricolor</name>
    <dbReference type="NCBI Taxonomy" id="2018698"/>
    <lineage>
        <taxon>Eukaryota</taxon>
        <taxon>Fungi</taxon>
        <taxon>Dikarya</taxon>
        <taxon>Basidiomycota</taxon>
        <taxon>Agaricomycotina</taxon>
        <taxon>Agaricomycetes</taxon>
        <taxon>Agaricomycetidae</taxon>
        <taxon>Agaricales</taxon>
        <taxon>Marasmiineae</taxon>
        <taxon>Mycenaceae</taxon>
        <taxon>Mycena</taxon>
    </lineage>
</organism>
<feature type="compositionally biased region" description="Low complexity" evidence="5">
    <location>
        <begin position="305"/>
        <end position="320"/>
    </location>
</feature>
<evidence type="ECO:0000256" key="4">
    <source>
        <dbReference type="PROSITE-ProRule" id="PRU10141"/>
    </source>
</evidence>
<feature type="compositionally biased region" description="Low complexity" evidence="5">
    <location>
        <begin position="168"/>
        <end position="180"/>
    </location>
</feature>
<dbReference type="PROSITE" id="PS00108">
    <property type="entry name" value="PROTEIN_KINASE_ST"/>
    <property type="match status" value="1"/>
</dbReference>
<evidence type="ECO:0000256" key="1">
    <source>
        <dbReference type="ARBA" id="ARBA00022527"/>
    </source>
</evidence>
<evidence type="ECO:0000313" key="7">
    <source>
        <dbReference type="EMBL" id="CAK5281929.1"/>
    </source>
</evidence>
<feature type="binding site" evidence="4">
    <location>
        <position position="747"/>
    </location>
    <ligand>
        <name>ATP</name>
        <dbReference type="ChEBI" id="CHEBI:30616"/>
    </ligand>
</feature>
<dbReference type="SUPFAM" id="SSF56112">
    <property type="entry name" value="Protein kinase-like (PK-like)"/>
    <property type="match status" value="1"/>
</dbReference>
<dbReference type="InterPro" id="IPR000719">
    <property type="entry name" value="Prot_kinase_dom"/>
</dbReference>
<feature type="domain" description="Protein kinase" evidence="6">
    <location>
        <begin position="720"/>
        <end position="983"/>
    </location>
</feature>
<dbReference type="Gene3D" id="1.20.930.20">
    <property type="entry name" value="Adaptor protein Cbl, N-terminal domain"/>
    <property type="match status" value="1"/>
</dbReference>
<keyword evidence="1" id="KW-0808">Transferase</keyword>
<feature type="region of interest" description="Disordered" evidence="5">
    <location>
        <begin position="649"/>
        <end position="682"/>
    </location>
</feature>
<dbReference type="InterPro" id="IPR008271">
    <property type="entry name" value="Ser/Thr_kinase_AS"/>
</dbReference>
<dbReference type="Pfam" id="PF07714">
    <property type="entry name" value="PK_Tyr_Ser-Thr"/>
    <property type="match status" value="1"/>
</dbReference>
<dbReference type="InterPro" id="IPR054000">
    <property type="entry name" value="MLKL_N"/>
</dbReference>
<keyword evidence="3 4" id="KW-0067">ATP-binding</keyword>
<reference evidence="7" key="1">
    <citation type="submission" date="2023-11" db="EMBL/GenBank/DDBJ databases">
        <authorList>
            <person name="De Vega J J."/>
            <person name="De Vega J J."/>
        </authorList>
    </citation>
    <scope>NUCLEOTIDE SEQUENCE</scope>
</reference>